<evidence type="ECO:0000313" key="1">
    <source>
        <dbReference type="EMBL" id="GJT32890.1"/>
    </source>
</evidence>
<comment type="caution">
    <text evidence="1">The sequence shown here is derived from an EMBL/GenBank/DDBJ whole genome shotgun (WGS) entry which is preliminary data.</text>
</comment>
<dbReference type="EMBL" id="BQNB010014830">
    <property type="protein sequence ID" value="GJT32890.1"/>
    <property type="molecule type" value="Genomic_DNA"/>
</dbReference>
<accession>A0ABQ5D1Z9</accession>
<reference evidence="1" key="2">
    <citation type="submission" date="2022-01" db="EMBL/GenBank/DDBJ databases">
        <authorList>
            <person name="Yamashiro T."/>
            <person name="Shiraishi A."/>
            <person name="Satake H."/>
            <person name="Nakayama K."/>
        </authorList>
    </citation>
    <scope>NUCLEOTIDE SEQUENCE</scope>
</reference>
<gene>
    <name evidence="1" type="ORF">Tco_0923309</name>
</gene>
<keyword evidence="2" id="KW-1185">Reference proteome</keyword>
<sequence length="82" mass="9137">MLPTKCFMMEKVFIRVVGFTLTSTSRLDQFSLAYSSHPGLGSTFYGGNPVELSLMTMMRRVSILLITVLTEPEVIAAEPFDD</sequence>
<reference evidence="1" key="1">
    <citation type="journal article" date="2022" name="Int. J. Mol. Sci.">
        <title>Draft Genome of Tanacetum Coccineum: Genomic Comparison of Closely Related Tanacetum-Family Plants.</title>
        <authorList>
            <person name="Yamashiro T."/>
            <person name="Shiraishi A."/>
            <person name="Nakayama K."/>
            <person name="Satake H."/>
        </authorList>
    </citation>
    <scope>NUCLEOTIDE SEQUENCE</scope>
</reference>
<evidence type="ECO:0000313" key="2">
    <source>
        <dbReference type="Proteomes" id="UP001151760"/>
    </source>
</evidence>
<organism evidence="1 2">
    <name type="scientific">Tanacetum coccineum</name>
    <dbReference type="NCBI Taxonomy" id="301880"/>
    <lineage>
        <taxon>Eukaryota</taxon>
        <taxon>Viridiplantae</taxon>
        <taxon>Streptophyta</taxon>
        <taxon>Embryophyta</taxon>
        <taxon>Tracheophyta</taxon>
        <taxon>Spermatophyta</taxon>
        <taxon>Magnoliopsida</taxon>
        <taxon>eudicotyledons</taxon>
        <taxon>Gunneridae</taxon>
        <taxon>Pentapetalae</taxon>
        <taxon>asterids</taxon>
        <taxon>campanulids</taxon>
        <taxon>Asterales</taxon>
        <taxon>Asteraceae</taxon>
        <taxon>Asteroideae</taxon>
        <taxon>Anthemideae</taxon>
        <taxon>Anthemidinae</taxon>
        <taxon>Tanacetum</taxon>
    </lineage>
</organism>
<proteinExistence type="predicted"/>
<dbReference type="Proteomes" id="UP001151760">
    <property type="component" value="Unassembled WGS sequence"/>
</dbReference>
<name>A0ABQ5D1Z9_9ASTR</name>
<protein>
    <submittedName>
        <fullName evidence="1">Uncharacterized protein</fullName>
    </submittedName>
</protein>